<evidence type="ECO:0000256" key="15">
    <source>
        <dbReference type="ARBA" id="ARBA00049902"/>
    </source>
</evidence>
<dbReference type="GO" id="GO:0008955">
    <property type="term" value="F:peptidoglycan glycosyltransferase activity"/>
    <property type="evidence" value="ECO:0007669"/>
    <property type="project" value="UniProtKB-EC"/>
</dbReference>
<evidence type="ECO:0000256" key="6">
    <source>
        <dbReference type="ARBA" id="ARBA00022984"/>
    </source>
</evidence>
<keyword evidence="18" id="KW-1185">Reference proteome</keyword>
<keyword evidence="6" id="KW-0573">Peptidoglycan synthesis</keyword>
<dbReference type="GO" id="GO:0005886">
    <property type="term" value="C:plasma membrane"/>
    <property type="evidence" value="ECO:0007669"/>
    <property type="project" value="TreeGrafter"/>
</dbReference>
<feature type="transmembrane region" description="Helical" evidence="16">
    <location>
        <begin position="364"/>
        <end position="384"/>
    </location>
</feature>
<dbReference type="AlphaFoldDB" id="A0A4R5QC68"/>
<dbReference type="GO" id="GO:0051301">
    <property type="term" value="P:cell division"/>
    <property type="evidence" value="ECO:0007669"/>
    <property type="project" value="UniProtKB-KW"/>
</dbReference>
<dbReference type="InterPro" id="IPR001182">
    <property type="entry name" value="FtsW/RodA"/>
</dbReference>
<keyword evidence="3" id="KW-0808">Transferase</keyword>
<comment type="catalytic activity">
    <reaction evidence="15">
        <text>[GlcNAc-(1-&gt;4)-Mur2Ac(oyl-L-Ala-gamma-D-Glu-L-Lys-D-Ala-D-Ala)](n)-di-trans,octa-cis-undecaprenyl diphosphate + beta-D-GlcNAc-(1-&gt;4)-Mur2Ac(oyl-L-Ala-gamma-D-Glu-L-Lys-D-Ala-D-Ala)-di-trans,octa-cis-undecaprenyl diphosphate = [GlcNAc-(1-&gt;4)-Mur2Ac(oyl-L-Ala-gamma-D-Glu-L-Lys-D-Ala-D-Ala)](n+1)-di-trans,octa-cis-undecaprenyl diphosphate + di-trans,octa-cis-undecaprenyl diphosphate + H(+)</text>
        <dbReference type="Rhea" id="RHEA:23708"/>
        <dbReference type="Rhea" id="RHEA-COMP:9602"/>
        <dbReference type="Rhea" id="RHEA-COMP:9603"/>
        <dbReference type="ChEBI" id="CHEBI:15378"/>
        <dbReference type="ChEBI" id="CHEBI:58405"/>
        <dbReference type="ChEBI" id="CHEBI:60033"/>
        <dbReference type="ChEBI" id="CHEBI:78435"/>
        <dbReference type="EC" id="2.4.99.28"/>
    </reaction>
</comment>
<feature type="transmembrane region" description="Helical" evidence="16">
    <location>
        <begin position="191"/>
        <end position="207"/>
    </location>
</feature>
<keyword evidence="7 16" id="KW-1133">Transmembrane helix</keyword>
<keyword evidence="5" id="KW-0133">Cell shape</keyword>
<evidence type="ECO:0000256" key="4">
    <source>
        <dbReference type="ARBA" id="ARBA00022692"/>
    </source>
</evidence>
<feature type="transmembrane region" description="Helical" evidence="16">
    <location>
        <begin position="325"/>
        <end position="344"/>
    </location>
</feature>
<gene>
    <name evidence="17" type="ORF">E2C06_20620</name>
</gene>
<evidence type="ECO:0000256" key="7">
    <source>
        <dbReference type="ARBA" id="ARBA00022989"/>
    </source>
</evidence>
<feature type="transmembrane region" description="Helical" evidence="16">
    <location>
        <begin position="212"/>
        <end position="233"/>
    </location>
</feature>
<feature type="transmembrane region" description="Helical" evidence="16">
    <location>
        <begin position="168"/>
        <end position="185"/>
    </location>
</feature>
<proteinExistence type="inferred from homology"/>
<dbReference type="Pfam" id="PF01098">
    <property type="entry name" value="FTSW_RODA_SPOVE"/>
    <property type="match status" value="1"/>
</dbReference>
<keyword evidence="17" id="KW-0132">Cell division</keyword>
<comment type="caution">
    <text evidence="17">The sequence shown here is derived from an EMBL/GenBank/DDBJ whole genome shotgun (WGS) entry which is preliminary data.</text>
</comment>
<dbReference type="GO" id="GO:0032153">
    <property type="term" value="C:cell division site"/>
    <property type="evidence" value="ECO:0007669"/>
    <property type="project" value="TreeGrafter"/>
</dbReference>
<keyword evidence="8 16" id="KW-0472">Membrane</keyword>
<dbReference type="Proteomes" id="UP000295096">
    <property type="component" value="Unassembled WGS sequence"/>
</dbReference>
<evidence type="ECO:0000256" key="5">
    <source>
        <dbReference type="ARBA" id="ARBA00022960"/>
    </source>
</evidence>
<dbReference type="GO" id="GO:0015648">
    <property type="term" value="F:lipid-linked peptidoglycan transporter activity"/>
    <property type="evidence" value="ECO:0007669"/>
    <property type="project" value="TreeGrafter"/>
</dbReference>
<dbReference type="EMBL" id="SMSJ01000033">
    <property type="protein sequence ID" value="TDH60710.1"/>
    <property type="molecule type" value="Genomic_DNA"/>
</dbReference>
<feature type="transmembrane region" description="Helical" evidence="16">
    <location>
        <begin position="129"/>
        <end position="148"/>
    </location>
</feature>
<evidence type="ECO:0000256" key="14">
    <source>
        <dbReference type="ARBA" id="ARBA00044770"/>
    </source>
</evidence>
<keyword evidence="2" id="KW-0328">Glycosyltransferase</keyword>
<evidence type="ECO:0000256" key="11">
    <source>
        <dbReference type="ARBA" id="ARBA00038053"/>
    </source>
</evidence>
<protein>
    <recommendedName>
        <fullName evidence="12">Probable peptidoglycan glycosyltransferase FtsW</fullName>
        <ecNumber evidence="14">2.4.99.28</ecNumber>
    </recommendedName>
    <alternativeName>
        <fullName evidence="13">Cell division protein FtsW</fullName>
    </alternativeName>
    <alternativeName>
        <fullName evidence="10">Cell wall polymerase</fullName>
    </alternativeName>
    <alternativeName>
        <fullName evidence="9">Peptidoglycan polymerase</fullName>
    </alternativeName>
</protein>
<evidence type="ECO:0000256" key="13">
    <source>
        <dbReference type="ARBA" id="ARBA00041418"/>
    </source>
</evidence>
<feature type="transmembrane region" description="Helical" evidence="16">
    <location>
        <begin position="87"/>
        <end position="109"/>
    </location>
</feature>
<accession>A0A4R5QC68</accession>
<dbReference type="PANTHER" id="PTHR30474">
    <property type="entry name" value="CELL CYCLE PROTEIN"/>
    <property type="match status" value="1"/>
</dbReference>
<evidence type="ECO:0000313" key="17">
    <source>
        <dbReference type="EMBL" id="TDH60710.1"/>
    </source>
</evidence>
<dbReference type="OrthoDB" id="9768187at2"/>
<dbReference type="EC" id="2.4.99.28" evidence="14"/>
<evidence type="ECO:0000313" key="18">
    <source>
        <dbReference type="Proteomes" id="UP000295096"/>
    </source>
</evidence>
<dbReference type="PANTHER" id="PTHR30474:SF2">
    <property type="entry name" value="PEPTIDOGLYCAN GLYCOSYLTRANSFERASE FTSW-RELATED"/>
    <property type="match status" value="1"/>
</dbReference>
<keyword evidence="4 16" id="KW-0812">Transmembrane</keyword>
<evidence type="ECO:0000256" key="3">
    <source>
        <dbReference type="ARBA" id="ARBA00022679"/>
    </source>
</evidence>
<feature type="transmembrane region" description="Helical" evidence="16">
    <location>
        <begin position="296"/>
        <end position="313"/>
    </location>
</feature>
<evidence type="ECO:0000256" key="10">
    <source>
        <dbReference type="ARBA" id="ARBA00033270"/>
    </source>
</evidence>
<dbReference type="GO" id="GO:0008360">
    <property type="term" value="P:regulation of cell shape"/>
    <property type="evidence" value="ECO:0007669"/>
    <property type="project" value="UniProtKB-KW"/>
</dbReference>
<evidence type="ECO:0000256" key="9">
    <source>
        <dbReference type="ARBA" id="ARBA00032370"/>
    </source>
</evidence>
<comment type="subcellular location">
    <subcellularLocation>
        <location evidence="1">Membrane</location>
        <topology evidence="1">Multi-pass membrane protein</topology>
    </subcellularLocation>
</comment>
<dbReference type="GO" id="GO:0009252">
    <property type="term" value="P:peptidoglycan biosynthetic process"/>
    <property type="evidence" value="ECO:0007669"/>
    <property type="project" value="UniProtKB-KW"/>
</dbReference>
<sequence length="395" mass="42109">MMAISRADNSTLGRWWWTIDRWTLAALLALIGFGYIMMLAASPAVAERVIGTSARSLLLAKQVVFLGLAASLMVIVSLLSPRGVRRFALLGCLGAILLTAATLVIGFETKGARRWLNIPLLGTMQPSEFLKPCFAVVTAWLMAMGKDAAAARLAEGRPQGLGLLHGRVLWPGLALLLLAVIAVILKSQPDFGMLMVVVSVFLAQFFVAGLNLLLVGVCAAGGVGLAIGAYFILPHVRSRVDRFLDPAAGDTFQITKSMEAFGYGGLFGRGPGEGRVKNALPDAHADFVFAVAGEEFGFVICTVILLLFGFIVVRGLWRLMAESDMFVVLAATGLLAQFGLQAFVNMASTLHLIPTKGMTLPFVSYGGSSVLAIALGMGMLLALTRRRGPRLEGRE</sequence>
<name>A0A4R5QC68_9PROT</name>
<evidence type="ECO:0000256" key="8">
    <source>
        <dbReference type="ARBA" id="ARBA00023136"/>
    </source>
</evidence>
<organism evidence="17 18">
    <name type="scientific">Dankookia rubra</name>
    <dbReference type="NCBI Taxonomy" id="1442381"/>
    <lineage>
        <taxon>Bacteria</taxon>
        <taxon>Pseudomonadati</taxon>
        <taxon>Pseudomonadota</taxon>
        <taxon>Alphaproteobacteria</taxon>
        <taxon>Acetobacterales</taxon>
        <taxon>Roseomonadaceae</taxon>
        <taxon>Dankookia</taxon>
    </lineage>
</organism>
<evidence type="ECO:0000256" key="16">
    <source>
        <dbReference type="SAM" id="Phobius"/>
    </source>
</evidence>
<keyword evidence="17" id="KW-0131">Cell cycle</keyword>
<evidence type="ECO:0000256" key="12">
    <source>
        <dbReference type="ARBA" id="ARBA00041185"/>
    </source>
</evidence>
<feature type="transmembrane region" description="Helical" evidence="16">
    <location>
        <begin position="62"/>
        <end position="80"/>
    </location>
</feature>
<reference evidence="17 18" key="1">
    <citation type="journal article" date="2016" name="J. Microbiol.">
        <title>Dankookia rubra gen. nov., sp. nov., an alphaproteobacterium isolated from sediment of a shallow stream.</title>
        <authorList>
            <person name="Kim W.H."/>
            <person name="Kim D.H."/>
            <person name="Kang K."/>
            <person name="Ahn T.Y."/>
        </authorList>
    </citation>
    <scope>NUCLEOTIDE SEQUENCE [LARGE SCALE GENOMIC DNA]</scope>
    <source>
        <strain evidence="17 18">JCM30602</strain>
    </source>
</reference>
<comment type="similarity">
    <text evidence="11">Belongs to the SEDS family. FtsW subfamily.</text>
</comment>
<evidence type="ECO:0000256" key="1">
    <source>
        <dbReference type="ARBA" id="ARBA00004141"/>
    </source>
</evidence>
<evidence type="ECO:0000256" key="2">
    <source>
        <dbReference type="ARBA" id="ARBA00022676"/>
    </source>
</evidence>